<dbReference type="Pfam" id="PF00583">
    <property type="entry name" value="Acetyltransf_1"/>
    <property type="match status" value="1"/>
</dbReference>
<dbReference type="Gene3D" id="3.40.630.30">
    <property type="match status" value="1"/>
</dbReference>
<comment type="caution">
    <text evidence="2">The sequence shown here is derived from an EMBL/GenBank/DDBJ whole genome shotgun (WGS) entry which is preliminary data.</text>
</comment>
<protein>
    <recommendedName>
        <fullName evidence="1">N-acetyltransferase domain-containing protein</fullName>
    </recommendedName>
</protein>
<keyword evidence="3" id="KW-1185">Reference proteome</keyword>
<accession>A0ABP8IA00</accession>
<evidence type="ECO:0000259" key="1">
    <source>
        <dbReference type="PROSITE" id="PS51186"/>
    </source>
</evidence>
<dbReference type="CDD" id="cd04301">
    <property type="entry name" value="NAT_SF"/>
    <property type="match status" value="1"/>
</dbReference>
<proteinExistence type="predicted"/>
<dbReference type="EMBL" id="BAABGJ010000080">
    <property type="protein sequence ID" value="GAA4354218.1"/>
    <property type="molecule type" value="Genomic_DNA"/>
</dbReference>
<feature type="domain" description="N-acetyltransferase" evidence="1">
    <location>
        <begin position="34"/>
        <end position="191"/>
    </location>
</feature>
<reference evidence="3" key="1">
    <citation type="journal article" date="2019" name="Int. J. Syst. Evol. Microbiol.">
        <title>The Global Catalogue of Microorganisms (GCM) 10K type strain sequencing project: providing services to taxonomists for standard genome sequencing and annotation.</title>
        <authorList>
            <consortium name="The Broad Institute Genomics Platform"/>
            <consortium name="The Broad Institute Genome Sequencing Center for Infectious Disease"/>
            <person name="Wu L."/>
            <person name="Ma J."/>
        </authorList>
    </citation>
    <scope>NUCLEOTIDE SEQUENCE [LARGE SCALE GENOMIC DNA]</scope>
    <source>
        <strain evidence="3">JCM 17804</strain>
    </source>
</reference>
<name>A0ABP8IA00_9BURK</name>
<dbReference type="InterPro" id="IPR016181">
    <property type="entry name" value="Acyl_CoA_acyltransferase"/>
</dbReference>
<dbReference type="PROSITE" id="PS51186">
    <property type="entry name" value="GNAT"/>
    <property type="match status" value="1"/>
</dbReference>
<evidence type="ECO:0000313" key="3">
    <source>
        <dbReference type="Proteomes" id="UP001500975"/>
    </source>
</evidence>
<dbReference type="Proteomes" id="UP001500975">
    <property type="component" value="Unassembled WGS sequence"/>
</dbReference>
<organism evidence="2 3">
    <name type="scientific">Variovorax defluvii</name>
    <dbReference type="NCBI Taxonomy" id="913761"/>
    <lineage>
        <taxon>Bacteria</taxon>
        <taxon>Pseudomonadati</taxon>
        <taxon>Pseudomonadota</taxon>
        <taxon>Betaproteobacteria</taxon>
        <taxon>Burkholderiales</taxon>
        <taxon>Comamonadaceae</taxon>
        <taxon>Variovorax</taxon>
    </lineage>
</organism>
<sequence>MLKTMNTDAAAAIAATRRAVGAPRHVRVRNGAPVQIRDVRPDDAKRFAGFVSRLSHASRGERFGSGMGGACSPAVLVDLVNVDGVRQVAFVATARMGLVDEVIGEARYSLGEDGEGATLTIVVADVWQGQGLAGLLLDRLVEAARDAGLRRLYAEVPPSNHRMLRFMQRMGFVAGAHGAERPVLRMERSVALRQPPAPEPGPMEVVWRWLNNQFFQFGF</sequence>
<dbReference type="SUPFAM" id="SSF55729">
    <property type="entry name" value="Acyl-CoA N-acyltransferases (Nat)"/>
    <property type="match status" value="1"/>
</dbReference>
<dbReference type="InterPro" id="IPR000182">
    <property type="entry name" value="GNAT_dom"/>
</dbReference>
<dbReference type="RefSeq" id="WP_345540798.1">
    <property type="nucleotide sequence ID" value="NZ_BAABGJ010000080.1"/>
</dbReference>
<gene>
    <name evidence="2" type="ORF">GCM10023165_45230</name>
</gene>
<evidence type="ECO:0000313" key="2">
    <source>
        <dbReference type="EMBL" id="GAA4354218.1"/>
    </source>
</evidence>